<evidence type="ECO:0000256" key="8">
    <source>
        <dbReference type="ARBA" id="ARBA00023163"/>
    </source>
</evidence>
<evidence type="ECO:0000256" key="9">
    <source>
        <dbReference type="ARBA" id="ARBA00023242"/>
    </source>
</evidence>
<feature type="region of interest" description="Disordered" evidence="10">
    <location>
        <begin position="122"/>
        <end position="183"/>
    </location>
</feature>
<name>A0AAN9TT97_9HEMI</name>
<evidence type="ECO:0000256" key="10">
    <source>
        <dbReference type="SAM" id="MobiDB-lite"/>
    </source>
</evidence>
<proteinExistence type="predicted"/>
<organism evidence="12 13">
    <name type="scientific">Parthenolecanium corni</name>
    <dbReference type="NCBI Taxonomy" id="536013"/>
    <lineage>
        <taxon>Eukaryota</taxon>
        <taxon>Metazoa</taxon>
        <taxon>Ecdysozoa</taxon>
        <taxon>Arthropoda</taxon>
        <taxon>Hexapoda</taxon>
        <taxon>Insecta</taxon>
        <taxon>Pterygota</taxon>
        <taxon>Neoptera</taxon>
        <taxon>Paraneoptera</taxon>
        <taxon>Hemiptera</taxon>
        <taxon>Sternorrhyncha</taxon>
        <taxon>Coccoidea</taxon>
        <taxon>Coccidae</taxon>
        <taxon>Parthenolecanium</taxon>
    </lineage>
</organism>
<evidence type="ECO:0000256" key="5">
    <source>
        <dbReference type="ARBA" id="ARBA00022853"/>
    </source>
</evidence>
<feature type="compositionally biased region" description="Polar residues" evidence="10">
    <location>
        <begin position="123"/>
        <end position="133"/>
    </location>
</feature>
<dbReference type="EMBL" id="JBBCAQ010000008">
    <property type="protein sequence ID" value="KAK7602476.1"/>
    <property type="molecule type" value="Genomic_DNA"/>
</dbReference>
<dbReference type="InterPro" id="IPR051078">
    <property type="entry name" value="SGF11"/>
</dbReference>
<dbReference type="GO" id="GO:0008270">
    <property type="term" value="F:zinc ion binding"/>
    <property type="evidence" value="ECO:0007669"/>
    <property type="project" value="UniProtKB-KW"/>
</dbReference>
<comment type="subcellular location">
    <subcellularLocation>
        <location evidence="1">Nucleus</location>
    </subcellularLocation>
</comment>
<dbReference type="InterPro" id="IPR013243">
    <property type="entry name" value="SCA7_dom"/>
</dbReference>
<comment type="caution">
    <text evidence="12">The sequence shown here is derived from an EMBL/GenBank/DDBJ whole genome shotgun (WGS) entry which is preliminary data.</text>
</comment>
<protein>
    <recommendedName>
        <fullName evidence="11">SCA7 domain-containing protein</fullName>
    </recommendedName>
</protein>
<evidence type="ECO:0000256" key="4">
    <source>
        <dbReference type="ARBA" id="ARBA00022833"/>
    </source>
</evidence>
<evidence type="ECO:0000313" key="12">
    <source>
        <dbReference type="EMBL" id="KAK7602476.1"/>
    </source>
</evidence>
<feature type="region of interest" description="Disordered" evidence="10">
    <location>
        <begin position="258"/>
        <end position="281"/>
    </location>
</feature>
<dbReference type="Gene3D" id="3.30.160.60">
    <property type="entry name" value="Classic Zinc Finger"/>
    <property type="match status" value="1"/>
</dbReference>
<dbReference type="GO" id="GO:0071819">
    <property type="term" value="C:DUBm complex"/>
    <property type="evidence" value="ECO:0007669"/>
    <property type="project" value="TreeGrafter"/>
</dbReference>
<keyword evidence="7" id="KW-0010">Activator</keyword>
<dbReference type="Pfam" id="PF08209">
    <property type="entry name" value="Sgf11"/>
    <property type="match status" value="1"/>
</dbReference>
<dbReference type="PROSITE" id="PS51505">
    <property type="entry name" value="SCA7"/>
    <property type="match status" value="1"/>
</dbReference>
<keyword evidence="4" id="KW-0862">Zinc</keyword>
<keyword evidence="8" id="KW-0804">Transcription</keyword>
<dbReference type="GO" id="GO:0006325">
    <property type="term" value="P:chromatin organization"/>
    <property type="evidence" value="ECO:0007669"/>
    <property type="project" value="UniProtKB-KW"/>
</dbReference>
<keyword evidence="5" id="KW-0156">Chromatin regulator</keyword>
<evidence type="ECO:0000256" key="7">
    <source>
        <dbReference type="ARBA" id="ARBA00023159"/>
    </source>
</evidence>
<gene>
    <name evidence="12" type="ORF">V9T40_008065</name>
</gene>
<keyword evidence="2" id="KW-0479">Metal-binding</keyword>
<evidence type="ECO:0000256" key="2">
    <source>
        <dbReference type="ARBA" id="ARBA00022723"/>
    </source>
</evidence>
<reference evidence="12 13" key="1">
    <citation type="submission" date="2024-03" db="EMBL/GenBank/DDBJ databases">
        <title>Adaptation during the transition from Ophiocordyceps entomopathogen to insect associate is accompanied by gene loss and intensified selection.</title>
        <authorList>
            <person name="Ward C.M."/>
            <person name="Onetto C.A."/>
            <person name="Borneman A.R."/>
        </authorList>
    </citation>
    <scope>NUCLEOTIDE SEQUENCE [LARGE SCALE GENOMIC DNA]</scope>
    <source>
        <strain evidence="12">AWRI1</strain>
        <tissue evidence="12">Single Adult Female</tissue>
    </source>
</reference>
<feature type="compositionally biased region" description="Polar residues" evidence="10">
    <location>
        <begin position="261"/>
        <end position="270"/>
    </location>
</feature>
<dbReference type="Pfam" id="PF08313">
    <property type="entry name" value="SCA7"/>
    <property type="match status" value="1"/>
</dbReference>
<dbReference type="PANTHER" id="PTHR46367">
    <property type="entry name" value="ATAXIN-7-LIKE PROTEIN 3"/>
    <property type="match status" value="1"/>
</dbReference>
<dbReference type="GO" id="GO:0003713">
    <property type="term" value="F:transcription coactivator activity"/>
    <property type="evidence" value="ECO:0007669"/>
    <property type="project" value="TreeGrafter"/>
</dbReference>
<dbReference type="AlphaFoldDB" id="A0AAN9TT97"/>
<evidence type="ECO:0000256" key="1">
    <source>
        <dbReference type="ARBA" id="ARBA00004123"/>
    </source>
</evidence>
<accession>A0AAN9TT97</accession>
<dbReference type="GO" id="GO:0006357">
    <property type="term" value="P:regulation of transcription by RNA polymerase II"/>
    <property type="evidence" value="ECO:0007669"/>
    <property type="project" value="TreeGrafter"/>
</dbReference>
<keyword evidence="13" id="KW-1185">Reference proteome</keyword>
<evidence type="ECO:0000313" key="13">
    <source>
        <dbReference type="Proteomes" id="UP001367676"/>
    </source>
</evidence>
<evidence type="ECO:0000259" key="11">
    <source>
        <dbReference type="PROSITE" id="PS51505"/>
    </source>
</evidence>
<dbReference type="PANTHER" id="PTHR46367:SF1">
    <property type="entry name" value="ATAXIN-7-LIKE PROTEIN 3"/>
    <property type="match status" value="1"/>
</dbReference>
<feature type="domain" description="SCA7" evidence="11">
    <location>
        <begin position="191"/>
        <end position="258"/>
    </location>
</feature>
<keyword evidence="3" id="KW-0863">Zinc-finger</keyword>
<dbReference type="Proteomes" id="UP001367676">
    <property type="component" value="Unassembled WGS sequence"/>
</dbReference>
<keyword evidence="9" id="KW-0539">Nucleus</keyword>
<sequence length="281" mass="31421">MDVSPRVEEAYKQLLEEILSEIVFQVEIEQHFEHSIQNQLRKYINEEKVPVNCHDIFNNSNSKDTNECVCPNCGRTLGALRFAPHLEKCVGMGRCSSRIASRRILASSNSGKEVKYVDDVVESNGSSQQSLNNAEWVPPKSTRRMDTRKKRDHRVAGKHNKNKKKVEDASAKGASNEAANGGSDDIKYATMSAEAKQHFLAHMCGVVSEHTGRLCTRSVRCPKHSDEQKNSVRSTVLSNNGVMQTDFAKMSVQEDAEVTQVDANAISSPNKRSERHYRGKS</sequence>
<dbReference type="GO" id="GO:0000124">
    <property type="term" value="C:SAGA complex"/>
    <property type="evidence" value="ECO:0007669"/>
    <property type="project" value="TreeGrafter"/>
</dbReference>
<dbReference type="Gene3D" id="6.10.140.1270">
    <property type="match status" value="1"/>
</dbReference>
<evidence type="ECO:0000256" key="6">
    <source>
        <dbReference type="ARBA" id="ARBA00023015"/>
    </source>
</evidence>
<keyword evidence="6" id="KW-0805">Transcription regulation</keyword>
<feature type="compositionally biased region" description="Basic residues" evidence="10">
    <location>
        <begin position="146"/>
        <end position="164"/>
    </location>
</feature>
<dbReference type="InterPro" id="IPR013246">
    <property type="entry name" value="SAGA_su_Sgf11"/>
</dbReference>
<evidence type="ECO:0000256" key="3">
    <source>
        <dbReference type="ARBA" id="ARBA00022771"/>
    </source>
</evidence>